<sequence>MKKNIIITFFLCAFSLNGLFAQETFKMMFYNLLNFPLQSIPPNRIQYLETILSNYQPDIFMVCELNNESASNGILNMMQQSINTNYAGANFVLNTSDDNFGNQNDLQNMLYYDSSKFILESQTVITTIYRDFNHYRLKLNTTQQGTNPIYIDAIVCHLKASSGSENEVLRLQMINDLENYLDTLPANSNVILAGDFNMYTSSETGFVELANPSNNITFTDPANRLGSWHTNATFIDVFTQSTRTATGLGGATGGFDDRFDFILTSENMISNTDLYYVNNSYKVFGNNNNPSCFNQEINSTNCDGSDFSFSIRNALYNFSDHLPVTIELQTNQTLGINDYAFQQPIEFINGNMINSILSLKIQPEFISNQTLYVYDSIGKLIKTINTKNSIYINEDLSMLANGLYYIVLPQLNVKPLKFVISH</sequence>
<evidence type="ECO:0000313" key="3">
    <source>
        <dbReference type="Proteomes" id="UP000598120"/>
    </source>
</evidence>
<evidence type="ECO:0000259" key="1">
    <source>
        <dbReference type="Pfam" id="PF03372"/>
    </source>
</evidence>
<dbReference type="InterPro" id="IPR005135">
    <property type="entry name" value="Endo/exonuclease/phosphatase"/>
</dbReference>
<dbReference type="Gene3D" id="3.60.10.10">
    <property type="entry name" value="Endonuclease/exonuclease/phosphatase"/>
    <property type="match status" value="1"/>
</dbReference>
<dbReference type="RefSeq" id="WP_188604453.1">
    <property type="nucleotide sequence ID" value="NZ_BMIC01000001.1"/>
</dbReference>
<dbReference type="AlphaFoldDB" id="A0A8J2XIA9"/>
<dbReference type="Pfam" id="PF03372">
    <property type="entry name" value="Exo_endo_phos"/>
    <property type="match status" value="1"/>
</dbReference>
<dbReference type="SUPFAM" id="SSF56219">
    <property type="entry name" value="DNase I-like"/>
    <property type="match status" value="1"/>
</dbReference>
<organism evidence="2 3">
    <name type="scientific">Aquaticitalea lipolytica</name>
    <dbReference type="NCBI Taxonomy" id="1247562"/>
    <lineage>
        <taxon>Bacteria</taxon>
        <taxon>Pseudomonadati</taxon>
        <taxon>Bacteroidota</taxon>
        <taxon>Flavobacteriia</taxon>
        <taxon>Flavobacteriales</taxon>
        <taxon>Flavobacteriaceae</taxon>
        <taxon>Aquaticitalea</taxon>
    </lineage>
</organism>
<evidence type="ECO:0000313" key="2">
    <source>
        <dbReference type="EMBL" id="GFZ76328.1"/>
    </source>
</evidence>
<gene>
    <name evidence="2" type="ORF">GCM10011531_01780</name>
</gene>
<dbReference type="InterPro" id="IPR036691">
    <property type="entry name" value="Endo/exonu/phosph_ase_sf"/>
</dbReference>
<dbReference type="GO" id="GO:0003824">
    <property type="term" value="F:catalytic activity"/>
    <property type="evidence" value="ECO:0007669"/>
    <property type="project" value="InterPro"/>
</dbReference>
<accession>A0A8J2XIA9</accession>
<name>A0A8J2XIA9_9FLAO</name>
<dbReference type="Proteomes" id="UP000598120">
    <property type="component" value="Unassembled WGS sequence"/>
</dbReference>
<reference evidence="2 3" key="1">
    <citation type="journal article" date="2014" name="Int. J. Syst. Evol. Microbiol.">
        <title>Complete genome sequence of Corynebacterium casei LMG S-19264T (=DSM 44701T), isolated from a smear-ripened cheese.</title>
        <authorList>
            <consortium name="US DOE Joint Genome Institute (JGI-PGF)"/>
            <person name="Walter F."/>
            <person name="Albersmeier A."/>
            <person name="Kalinowski J."/>
            <person name="Ruckert C."/>
        </authorList>
    </citation>
    <scope>NUCLEOTIDE SEQUENCE [LARGE SCALE GENOMIC DNA]</scope>
    <source>
        <strain evidence="2 3">CGMCC 1.15295</strain>
    </source>
</reference>
<keyword evidence="3" id="KW-1185">Reference proteome</keyword>
<dbReference type="EMBL" id="BMIC01000001">
    <property type="protein sequence ID" value="GFZ76328.1"/>
    <property type="molecule type" value="Genomic_DNA"/>
</dbReference>
<feature type="domain" description="Endonuclease/exonuclease/phosphatase" evidence="1">
    <location>
        <begin position="30"/>
        <end position="267"/>
    </location>
</feature>
<protein>
    <recommendedName>
        <fullName evidence="1">Endonuclease/exonuclease/phosphatase domain-containing protein</fullName>
    </recommendedName>
</protein>
<comment type="caution">
    <text evidence="2">The sequence shown here is derived from an EMBL/GenBank/DDBJ whole genome shotgun (WGS) entry which is preliminary data.</text>
</comment>
<proteinExistence type="predicted"/>